<name>F5L2Z3_CALTT</name>
<dbReference type="InterPro" id="IPR011335">
    <property type="entry name" value="Restrct_endonuc-II-like"/>
</dbReference>
<dbReference type="Gene3D" id="3.90.320.10">
    <property type="match status" value="1"/>
</dbReference>
<dbReference type="eggNOG" id="ENOG503369N">
    <property type="taxonomic scope" value="Bacteria"/>
</dbReference>
<accession>F5L2Z3</accession>
<organism evidence="1 2">
    <name type="scientific">Caldalkalibacillus thermarum (strain TA2.A1)</name>
    <dbReference type="NCBI Taxonomy" id="986075"/>
    <lineage>
        <taxon>Bacteria</taxon>
        <taxon>Bacillati</taxon>
        <taxon>Bacillota</taxon>
        <taxon>Bacilli</taxon>
        <taxon>Bacillales</taxon>
        <taxon>Bacillaceae</taxon>
        <taxon>Caldalkalibacillus</taxon>
    </lineage>
</organism>
<evidence type="ECO:0008006" key="3">
    <source>
        <dbReference type="Google" id="ProtNLM"/>
    </source>
</evidence>
<sequence length="165" mass="18554">MTKPLALGKAVHKGIEMLIQGYILEEAVCEGFIEADFHPQVERSEVESLVKKSPVHAGMGETEVHFQLPLSHSPSAPQLQGYIDLVVENESGVWFVDWKTNWQPYNVLIWSRMPVIGCFQPNHLLSAVIVLLQLSVISGLFRPLFCYNNYKENSGGCERCDHDVS</sequence>
<protein>
    <recommendedName>
        <fullName evidence="3">PD-(D/E)XK endonuclease-like domain-containing protein</fullName>
    </recommendedName>
</protein>
<proteinExistence type="predicted"/>
<gene>
    <name evidence="1" type="ORF">CathTA2_0153</name>
</gene>
<comment type="caution">
    <text evidence="1">The sequence shown here is derived from an EMBL/GenBank/DDBJ whole genome shotgun (WGS) entry which is preliminary data.</text>
</comment>
<reference evidence="1 2" key="1">
    <citation type="journal article" date="2011" name="J. Bacteriol.">
        <title>Draft genome sequence of the thermoalkaliphilic Caldalkalibacillus thermarum strain TA2.A1.</title>
        <authorList>
            <person name="Kalamorz F."/>
            <person name="Keis S."/>
            <person name="McMillan D.G."/>
            <person name="Olsson K."/>
            <person name="Stanton J.A."/>
            <person name="Stockwell P."/>
            <person name="Black M.A."/>
            <person name="Klingeman D.M."/>
            <person name="Land M.L."/>
            <person name="Han C.S."/>
            <person name="Martin S.L."/>
            <person name="Becher S.A."/>
            <person name="Peddie C.J."/>
            <person name="Morgan H.W."/>
            <person name="Matthies D."/>
            <person name="Preiss L."/>
            <person name="Meier T."/>
            <person name="Brown S.D."/>
            <person name="Cook G.M."/>
        </authorList>
    </citation>
    <scope>NUCLEOTIDE SEQUENCE [LARGE SCALE GENOMIC DNA]</scope>
    <source>
        <strain evidence="1 2">TA2.A1</strain>
    </source>
</reference>
<evidence type="ECO:0000313" key="1">
    <source>
        <dbReference type="EMBL" id="EGL84290.1"/>
    </source>
</evidence>
<dbReference type="Proteomes" id="UP000010716">
    <property type="component" value="Unassembled WGS sequence"/>
</dbReference>
<dbReference type="AlphaFoldDB" id="F5L2Z3"/>
<dbReference type="InterPro" id="IPR011604">
    <property type="entry name" value="PDDEXK-like_dom_sf"/>
</dbReference>
<dbReference type="EMBL" id="AFCE01000007">
    <property type="protein sequence ID" value="EGL84290.1"/>
    <property type="molecule type" value="Genomic_DNA"/>
</dbReference>
<dbReference type="SUPFAM" id="SSF52980">
    <property type="entry name" value="Restriction endonuclease-like"/>
    <property type="match status" value="1"/>
</dbReference>
<evidence type="ECO:0000313" key="2">
    <source>
        <dbReference type="Proteomes" id="UP000010716"/>
    </source>
</evidence>